<proteinExistence type="predicted"/>
<name>A0AC35FGR0_9BILA</name>
<organism evidence="1 2">
    <name type="scientific">Panagrolaimus sp. PS1159</name>
    <dbReference type="NCBI Taxonomy" id="55785"/>
    <lineage>
        <taxon>Eukaryota</taxon>
        <taxon>Metazoa</taxon>
        <taxon>Ecdysozoa</taxon>
        <taxon>Nematoda</taxon>
        <taxon>Chromadorea</taxon>
        <taxon>Rhabditida</taxon>
        <taxon>Tylenchina</taxon>
        <taxon>Panagrolaimomorpha</taxon>
        <taxon>Panagrolaimoidea</taxon>
        <taxon>Panagrolaimidae</taxon>
        <taxon>Panagrolaimus</taxon>
    </lineage>
</organism>
<dbReference type="Proteomes" id="UP000887580">
    <property type="component" value="Unplaced"/>
</dbReference>
<sequence length="458" mass="53054">MQSYLRQLIKSPDIFASILATKVSKRKKICIDFSSPNIAKTFHIGNLRSTIHGNFATKICRAAGHEVVGINYLGDWGAQFGLLLTHWPKYSLKNDLQNRWNAMNSREKVMEYTKAYIEANKRAREDPTFSEESKKCFQKMEDHLLRTKSFEDFKLWNEFRETSKEYLNEFYKKLNIKFDEWDAESKHVIEGLNIVEKIMKEAPVFLSKDGLWAIHDHETGGYATLMKSDKSSMYLTREDLIPKIHHQSYGRIIGLSTREGRNESADYILHKGKRKAQSFIESSPTMKITEDEMDETCTNLSQSAIIINDLKRKKGTEYNFSFDGAYKLTQNNAMLLHTKHTRLNSLEESNSEIVRKLFDRLDYIDVMRLDDSTEARNLVLHLYTLDNALYGSYHALEPCRMVIYLMELGQRIGTAMAALRIQNEPDEIAIPRMLIFCAARRVLADGMRLLGIEPLKRC</sequence>
<evidence type="ECO:0000313" key="1">
    <source>
        <dbReference type="Proteomes" id="UP000887580"/>
    </source>
</evidence>
<reference evidence="2" key="1">
    <citation type="submission" date="2022-11" db="UniProtKB">
        <authorList>
            <consortium name="WormBaseParasite"/>
        </authorList>
    </citation>
    <scope>IDENTIFICATION</scope>
</reference>
<evidence type="ECO:0000313" key="2">
    <source>
        <dbReference type="WBParaSite" id="PS1159_v2.g16688.t2"/>
    </source>
</evidence>
<dbReference type="WBParaSite" id="PS1159_v2.g16688.t2">
    <property type="protein sequence ID" value="PS1159_v2.g16688.t2"/>
    <property type="gene ID" value="PS1159_v2.g16688"/>
</dbReference>
<accession>A0AC35FGR0</accession>
<protein>
    <submittedName>
        <fullName evidence="2">Arginine--tRNA ligase</fullName>
    </submittedName>
</protein>